<reference evidence="4 5" key="1">
    <citation type="submission" date="2018-10" db="EMBL/GenBank/DDBJ databases">
        <title>Improved assembly of the deer mouse Peromyscus maniculatus genome.</title>
        <authorList>
            <person name="Lassance J.-M."/>
            <person name="Hoekstra H.E."/>
        </authorList>
    </citation>
    <scope>NUCLEOTIDE SEQUENCE [LARGE SCALE GENOMIC DNA]</scope>
</reference>
<keyword evidence="2" id="KW-1133">Transmembrane helix</keyword>
<keyword evidence="5" id="KW-1185">Reference proteome</keyword>
<dbReference type="PANTHER" id="PTHR10562">
    <property type="entry name" value="SMALL UBIQUITIN-RELATED MODIFIER"/>
    <property type="match status" value="1"/>
</dbReference>
<feature type="transmembrane region" description="Helical" evidence="2">
    <location>
        <begin position="15"/>
        <end position="31"/>
    </location>
</feature>
<dbReference type="GeneTree" id="ENSGT00950000182895"/>
<dbReference type="Ensembl" id="ENSPEMT00000041836.1">
    <property type="protein sequence ID" value="ENSPEMP00000031601.1"/>
    <property type="gene ID" value="ENSPEMG00000025804.1"/>
</dbReference>
<dbReference type="InterPro" id="IPR022617">
    <property type="entry name" value="Rad60/SUMO-like_dom"/>
</dbReference>
<protein>
    <recommendedName>
        <fullName evidence="3">Rad60/SUMO-like domain-containing protein</fullName>
    </recommendedName>
</protein>
<dbReference type="Proteomes" id="UP000694547">
    <property type="component" value="Chromosome 16"/>
</dbReference>
<proteinExistence type="predicted"/>
<dbReference type="Gene3D" id="3.10.20.90">
    <property type="entry name" value="Phosphatidylinositol 3-kinase Catalytic Subunit, Chain A, domain 1"/>
    <property type="match status" value="1"/>
</dbReference>
<accession>A0A8C8UK93</accession>
<dbReference type="SUPFAM" id="SSF54236">
    <property type="entry name" value="Ubiquitin-like"/>
    <property type="match status" value="1"/>
</dbReference>
<keyword evidence="2" id="KW-0812">Transmembrane</keyword>
<dbReference type="AlphaFoldDB" id="A0A8C8UK93"/>
<dbReference type="Pfam" id="PF11976">
    <property type="entry name" value="Rad60-SLD"/>
    <property type="match status" value="1"/>
</dbReference>
<sequence length="133" mass="14765">LHPNLPPDNAGTLCLVYHSCLLLWTLVRLYVAAERTPAFAMVDKKSEEGAKTENSDHMHVKVADDGSVVLFEVKRQTISEPRKACCEAQGLSVRQIGFQLDGQPICERGTPAQLEAEDEDMTDVFQWQTGSAY</sequence>
<organism evidence="4 5">
    <name type="scientific">Peromyscus maniculatus bairdii</name>
    <name type="common">Prairie deer mouse</name>
    <dbReference type="NCBI Taxonomy" id="230844"/>
    <lineage>
        <taxon>Eukaryota</taxon>
        <taxon>Metazoa</taxon>
        <taxon>Chordata</taxon>
        <taxon>Craniata</taxon>
        <taxon>Vertebrata</taxon>
        <taxon>Euteleostomi</taxon>
        <taxon>Mammalia</taxon>
        <taxon>Eutheria</taxon>
        <taxon>Euarchontoglires</taxon>
        <taxon>Glires</taxon>
        <taxon>Rodentia</taxon>
        <taxon>Myomorpha</taxon>
        <taxon>Muroidea</taxon>
        <taxon>Cricetidae</taxon>
        <taxon>Neotominae</taxon>
        <taxon>Peromyscus</taxon>
    </lineage>
</organism>
<name>A0A8C8UK93_PERMB</name>
<evidence type="ECO:0000259" key="3">
    <source>
        <dbReference type="Pfam" id="PF11976"/>
    </source>
</evidence>
<dbReference type="InterPro" id="IPR029071">
    <property type="entry name" value="Ubiquitin-like_domsf"/>
</dbReference>
<keyword evidence="1" id="KW-1017">Isopeptide bond</keyword>
<evidence type="ECO:0000313" key="4">
    <source>
        <dbReference type="Ensembl" id="ENSPEMP00000031601.1"/>
    </source>
</evidence>
<reference evidence="4" key="3">
    <citation type="submission" date="2025-09" db="UniProtKB">
        <authorList>
            <consortium name="Ensembl"/>
        </authorList>
    </citation>
    <scope>IDENTIFICATION</scope>
</reference>
<evidence type="ECO:0000256" key="1">
    <source>
        <dbReference type="ARBA" id="ARBA00022499"/>
    </source>
</evidence>
<keyword evidence="2" id="KW-0472">Membrane</keyword>
<evidence type="ECO:0000256" key="2">
    <source>
        <dbReference type="SAM" id="Phobius"/>
    </source>
</evidence>
<reference evidence="4" key="2">
    <citation type="submission" date="2025-08" db="UniProtKB">
        <authorList>
            <consortium name="Ensembl"/>
        </authorList>
    </citation>
    <scope>IDENTIFICATION</scope>
</reference>
<feature type="domain" description="Rad60/SUMO-like" evidence="3">
    <location>
        <begin position="64"/>
        <end position="124"/>
    </location>
</feature>
<evidence type="ECO:0000313" key="5">
    <source>
        <dbReference type="Proteomes" id="UP000694547"/>
    </source>
</evidence>